<dbReference type="SUPFAM" id="SSF53448">
    <property type="entry name" value="Nucleotide-diphospho-sugar transferases"/>
    <property type="match status" value="1"/>
</dbReference>
<evidence type="ECO:0000313" key="3">
    <source>
        <dbReference type="EMBL" id="HJD28588.1"/>
    </source>
</evidence>
<dbReference type="AlphaFoldDB" id="A0A9D2TY05"/>
<gene>
    <name evidence="3" type="ORF">H9914_06305</name>
</gene>
<keyword evidence="1" id="KW-0812">Transmembrane</keyword>
<reference evidence="3" key="1">
    <citation type="journal article" date="2021" name="PeerJ">
        <title>Extensive microbial diversity within the chicken gut microbiome revealed by metagenomics and culture.</title>
        <authorList>
            <person name="Gilroy R."/>
            <person name="Ravi A."/>
            <person name="Getino M."/>
            <person name="Pursley I."/>
            <person name="Horton D.L."/>
            <person name="Alikhan N.F."/>
            <person name="Baker D."/>
            <person name="Gharbi K."/>
            <person name="Hall N."/>
            <person name="Watson M."/>
            <person name="Adriaenssens E.M."/>
            <person name="Foster-Nyarko E."/>
            <person name="Jarju S."/>
            <person name="Secka A."/>
            <person name="Antonio M."/>
            <person name="Oren A."/>
            <person name="Chaudhuri R.R."/>
            <person name="La Ragione R."/>
            <person name="Hildebrand F."/>
            <person name="Pallen M.J."/>
        </authorList>
    </citation>
    <scope>NUCLEOTIDE SEQUENCE</scope>
    <source>
        <strain evidence="3">ChiBcec6-4105</strain>
    </source>
</reference>
<feature type="transmembrane region" description="Helical" evidence="1">
    <location>
        <begin position="218"/>
        <end position="249"/>
    </location>
</feature>
<dbReference type="InterPro" id="IPR050256">
    <property type="entry name" value="Glycosyltransferase_2"/>
</dbReference>
<evidence type="ECO:0000259" key="2">
    <source>
        <dbReference type="Pfam" id="PF00535"/>
    </source>
</evidence>
<comment type="caution">
    <text evidence="3">The sequence shown here is derived from an EMBL/GenBank/DDBJ whole genome shotgun (WGS) entry which is preliminary data.</text>
</comment>
<sequence length="311" mass="35596">MKISIVIPVYYNQDNLVPLYQDIEQKVFTNADYDWEIVMVNDGSRDDSWQVMQRLADSDPRIRIYSLSRNFGSHAAILAGLSRCTGDCAVIKAADLQEPTELVLEMAERWRQGNNVVLAVRQDRQEGKGQTLFANLYYWMVRKAALPEMPKGGFDVYLLDRKVINVLMQLDEKNSALTGQILWSGFKTDKVYYTRLQREIGTSRWTLKKKIRLVTDTLFSFSTLPISIVSLIGTLSCIGALIWAIFVFIFKLAGLIDVSGWTTLFLFNLFSFGIIMLTLGILGGYLWRAFDASRKRPPYIIEEDNEEGEQR</sequence>
<accession>A0A9D2TY05</accession>
<feature type="transmembrane region" description="Helical" evidence="1">
    <location>
        <begin position="261"/>
        <end position="287"/>
    </location>
</feature>
<dbReference type="GO" id="GO:0005886">
    <property type="term" value="C:plasma membrane"/>
    <property type="evidence" value="ECO:0007669"/>
    <property type="project" value="TreeGrafter"/>
</dbReference>
<dbReference type="CDD" id="cd04187">
    <property type="entry name" value="DPM1_like_bac"/>
    <property type="match status" value="1"/>
</dbReference>
<organism evidence="3 4">
    <name type="scientific">Candidatus Blautia avicola</name>
    <dbReference type="NCBI Taxonomy" id="2838483"/>
    <lineage>
        <taxon>Bacteria</taxon>
        <taxon>Bacillati</taxon>
        <taxon>Bacillota</taxon>
        <taxon>Clostridia</taxon>
        <taxon>Lachnospirales</taxon>
        <taxon>Lachnospiraceae</taxon>
        <taxon>Blautia</taxon>
    </lineage>
</organism>
<evidence type="ECO:0000313" key="4">
    <source>
        <dbReference type="Proteomes" id="UP000823892"/>
    </source>
</evidence>
<keyword evidence="1" id="KW-0472">Membrane</keyword>
<feature type="domain" description="Glycosyltransferase 2-like" evidence="2">
    <location>
        <begin position="4"/>
        <end position="136"/>
    </location>
</feature>
<dbReference type="EMBL" id="DWUY01000138">
    <property type="protein sequence ID" value="HJD28588.1"/>
    <property type="molecule type" value="Genomic_DNA"/>
</dbReference>
<dbReference type="InterPro" id="IPR001173">
    <property type="entry name" value="Glyco_trans_2-like"/>
</dbReference>
<dbReference type="Gene3D" id="3.90.550.10">
    <property type="entry name" value="Spore Coat Polysaccharide Biosynthesis Protein SpsA, Chain A"/>
    <property type="match status" value="1"/>
</dbReference>
<protein>
    <submittedName>
        <fullName evidence="3">Glycosyltransferase family 2 protein</fullName>
    </submittedName>
</protein>
<keyword evidence="1" id="KW-1133">Transmembrane helix</keyword>
<dbReference type="PANTHER" id="PTHR48090:SF8">
    <property type="entry name" value="GLYCOSYLTRANSFERASE CSBB-RELATED"/>
    <property type="match status" value="1"/>
</dbReference>
<name>A0A9D2TY05_9FIRM</name>
<dbReference type="Proteomes" id="UP000823892">
    <property type="component" value="Unassembled WGS sequence"/>
</dbReference>
<proteinExistence type="predicted"/>
<reference evidence="3" key="2">
    <citation type="submission" date="2021-04" db="EMBL/GenBank/DDBJ databases">
        <authorList>
            <person name="Gilroy R."/>
        </authorList>
    </citation>
    <scope>NUCLEOTIDE SEQUENCE</scope>
    <source>
        <strain evidence="3">ChiBcec6-4105</strain>
    </source>
</reference>
<dbReference type="Pfam" id="PF00535">
    <property type="entry name" value="Glycos_transf_2"/>
    <property type="match status" value="1"/>
</dbReference>
<dbReference type="InterPro" id="IPR029044">
    <property type="entry name" value="Nucleotide-diphossugar_trans"/>
</dbReference>
<evidence type="ECO:0000256" key="1">
    <source>
        <dbReference type="SAM" id="Phobius"/>
    </source>
</evidence>
<dbReference type="PANTHER" id="PTHR48090">
    <property type="entry name" value="UNDECAPRENYL-PHOSPHATE 4-DEOXY-4-FORMAMIDO-L-ARABINOSE TRANSFERASE-RELATED"/>
    <property type="match status" value="1"/>
</dbReference>